<dbReference type="eggNOG" id="ENOG502SYM4">
    <property type="taxonomic scope" value="Eukaryota"/>
</dbReference>
<gene>
    <name evidence="2" type="ORF">HMPREF1624_05679</name>
</gene>
<protein>
    <submittedName>
        <fullName evidence="2">Uncharacterized protein</fullName>
    </submittedName>
</protein>
<organism evidence="2 3">
    <name type="scientific">Sporothrix schenckii (strain ATCC 58251 / de Perez 2211183)</name>
    <name type="common">Rose-picker's disease fungus</name>
    <dbReference type="NCBI Taxonomy" id="1391915"/>
    <lineage>
        <taxon>Eukaryota</taxon>
        <taxon>Fungi</taxon>
        <taxon>Dikarya</taxon>
        <taxon>Ascomycota</taxon>
        <taxon>Pezizomycotina</taxon>
        <taxon>Sordariomycetes</taxon>
        <taxon>Sordariomycetidae</taxon>
        <taxon>Ophiostomatales</taxon>
        <taxon>Ophiostomataceae</taxon>
        <taxon>Sporothrix</taxon>
    </lineage>
</organism>
<accession>U7PSS6</accession>
<dbReference type="OrthoDB" id="2099276at2759"/>
<keyword evidence="3" id="KW-1185">Reference proteome</keyword>
<sequence>MALLDLPTCVRRRIFEYILVRDDCPIDLSFWASRSYQTPEELQYQQQHGMHQCWRRASQPGQHKPHNRTCVCPAVPVALLRVCRVVHAEAVRVLYGQNRFVLRGRTFSLTHGDAGGNDNHDNDYRLRRLPCADQFAPLLMAIPLYGLASMGSLLVRLNCWPCPLGHEETGFTYRYRTNPFEHVEGGVAIGYCRFCNMRSDRADEPLVLRPATDDSDDSTVAAEDTGAPVPTNDESMMQVWDDVCARLAAALETYPQDKPLLDLTVISDVGSVEAAERVVSPLKRAVLPASRLRDCTIRLGRRRRDFDLKAVAQQAVLALTTGADTRTNATDTTDTTATQKTESRHIFPFYRLPAELRVKILEYTDLGRVREVKFRDRRPLFRSTTVLGAPCCSNCTDARMDCCCPRYYASVSAHCTCVILPVELFLVDRQMYREAAHDVLYAKTAFAYESDTFAMTLEALQQLTPATLRRMTTLHIVVSGEQFPLWRKSSRAFYVRHYNADGQRVVSSGAWTYDPHRGDTTWAPLIAFIRDHMDLPRLTLHLDVRDCIWDRYEFYVLSEAEDEMPASFHEAYCMYMDLVTVLCTLEDLKGFRMHSTVYCNLEPWLVRQVLGDRDPYKGGLANADVEVLHSPATKRRPNRFIPSYHDVNIPLPGSHWHPEKSNADLA</sequence>
<dbReference type="PANTHER" id="PTHR42085:SF8">
    <property type="entry name" value="F-BOX DOMAIN-CONTAINING PROTEIN"/>
    <property type="match status" value="1"/>
</dbReference>
<evidence type="ECO:0000313" key="2">
    <source>
        <dbReference type="EMBL" id="ERS97510.1"/>
    </source>
</evidence>
<dbReference type="PANTHER" id="PTHR42085">
    <property type="entry name" value="F-BOX DOMAIN-CONTAINING PROTEIN"/>
    <property type="match status" value="1"/>
</dbReference>
<dbReference type="InterPro" id="IPR038883">
    <property type="entry name" value="AN11006-like"/>
</dbReference>
<feature type="region of interest" description="Disordered" evidence="1">
    <location>
        <begin position="208"/>
        <end position="233"/>
    </location>
</feature>
<dbReference type="Proteomes" id="UP000018087">
    <property type="component" value="Unassembled WGS sequence"/>
</dbReference>
<proteinExistence type="predicted"/>
<reference evidence="3" key="1">
    <citation type="journal article" date="2014" name="Genome Announc.">
        <title>Genome sequence of the pathogenic fungus Sporothrix schenckii (ATCC 58251).</title>
        <authorList>
            <person name="Cuomo C.A."/>
            <person name="Rodriguez-Del Valle N."/>
            <person name="Perez-Sanchez L."/>
            <person name="Abouelleil A."/>
            <person name="Goldberg J."/>
            <person name="Young S."/>
            <person name="Zeng Q."/>
            <person name="Birren B.W."/>
        </authorList>
    </citation>
    <scope>NUCLEOTIDE SEQUENCE [LARGE SCALE GENOMIC DNA]</scope>
    <source>
        <strain evidence="3">ATCC 58251 / de Perez 2211183</strain>
    </source>
</reference>
<dbReference type="EMBL" id="KI440847">
    <property type="protein sequence ID" value="ERS97510.1"/>
    <property type="molecule type" value="Genomic_DNA"/>
</dbReference>
<evidence type="ECO:0000256" key="1">
    <source>
        <dbReference type="SAM" id="MobiDB-lite"/>
    </source>
</evidence>
<dbReference type="STRING" id="1391915.U7PSS6"/>
<evidence type="ECO:0000313" key="3">
    <source>
        <dbReference type="Proteomes" id="UP000018087"/>
    </source>
</evidence>
<name>U7PSS6_SPOS1</name>
<dbReference type="AlphaFoldDB" id="U7PSS6"/>
<dbReference type="HOGENOM" id="CLU_484011_0_0_1"/>